<protein>
    <submittedName>
        <fullName evidence="1">Uncharacterized protein</fullName>
    </submittedName>
</protein>
<proteinExistence type="predicted"/>
<sequence length="149" mass="17146">MKDKLLVFIMVSVCCLFYMQVKDLKSELSGIKKDTANILVLNSLLKDRLDIKDKEIENANFQIAKYNANFEAFNGTACMQCHLDSNHLLPYRNKKISLNEYIKVVREGIDGVMPSYVNSPKKGSRDITDSELRRQFKILKSLENHINKS</sequence>
<name>A0A4U8T8S6_9HELI</name>
<comment type="caution">
    <text evidence="1">The sequence shown here is derived from an EMBL/GenBank/DDBJ whole genome shotgun (WGS) entry which is preliminary data.</text>
</comment>
<dbReference type="RefSeq" id="WP_034322095.1">
    <property type="nucleotide sequence ID" value="NZ_FZNF01000073.1"/>
</dbReference>
<accession>A0A4U8T8S6</accession>
<gene>
    <name evidence="1" type="ORF">LS80_009520</name>
</gene>
<organism evidence="1 2">
    <name type="scientific">Helicobacter trogontum</name>
    <dbReference type="NCBI Taxonomy" id="50960"/>
    <lineage>
        <taxon>Bacteria</taxon>
        <taxon>Pseudomonadati</taxon>
        <taxon>Campylobacterota</taxon>
        <taxon>Epsilonproteobacteria</taxon>
        <taxon>Campylobacterales</taxon>
        <taxon>Helicobacteraceae</taxon>
        <taxon>Helicobacter</taxon>
    </lineage>
</organism>
<dbReference type="AlphaFoldDB" id="A0A4U8T8S6"/>
<evidence type="ECO:0000313" key="1">
    <source>
        <dbReference type="EMBL" id="TLD95127.1"/>
    </source>
</evidence>
<evidence type="ECO:0000313" key="2">
    <source>
        <dbReference type="Proteomes" id="UP000029861"/>
    </source>
</evidence>
<reference evidence="1 2" key="1">
    <citation type="journal article" date="2014" name="Genome Announc.">
        <title>Draft genome sequences of eight enterohepatic helicobacter species isolated from both laboratory and wild rodents.</title>
        <authorList>
            <person name="Sheh A."/>
            <person name="Shen Z."/>
            <person name="Fox J.G."/>
        </authorList>
    </citation>
    <scope>NUCLEOTIDE SEQUENCE [LARGE SCALE GENOMIC DNA]</scope>
    <source>
        <strain evidence="1 2">ATCC 49310</strain>
    </source>
</reference>
<dbReference type="Proteomes" id="UP000029861">
    <property type="component" value="Unassembled WGS sequence"/>
</dbReference>
<dbReference type="EMBL" id="JRPK02000050">
    <property type="protein sequence ID" value="TLD95127.1"/>
    <property type="molecule type" value="Genomic_DNA"/>
</dbReference>